<reference evidence="1 2" key="1">
    <citation type="submission" date="2022-06" db="EMBL/GenBank/DDBJ databases">
        <title>Roseomonas CN29.</title>
        <authorList>
            <person name="Cheng Y."/>
            <person name="He X."/>
        </authorList>
    </citation>
    <scope>NUCLEOTIDE SEQUENCE [LARGE SCALE GENOMIC DNA]</scope>
    <source>
        <strain evidence="1 2">CN29</strain>
    </source>
</reference>
<proteinExistence type="predicted"/>
<comment type="caution">
    <text evidence="1">The sequence shown here is derived from an EMBL/GenBank/DDBJ whole genome shotgun (WGS) entry which is preliminary data.</text>
</comment>
<evidence type="ECO:0000313" key="2">
    <source>
        <dbReference type="Proteomes" id="UP001524642"/>
    </source>
</evidence>
<protein>
    <submittedName>
        <fullName evidence="1">Uncharacterized protein</fullName>
    </submittedName>
</protein>
<sequence>MDAYLELREPELAAKLLEALRNGLLTIHGELGAASAEMAQVELRIFHDQLDTYPEGLLEELRLRLQEAEVLGVREAVERHIRHRAAGEVTRLMLEAGVIATGASAGTAK</sequence>
<name>A0ABT1XFE7_9PROT</name>
<evidence type="ECO:0000313" key="1">
    <source>
        <dbReference type="EMBL" id="MCR0985862.1"/>
    </source>
</evidence>
<gene>
    <name evidence="1" type="ORF">NRP21_27805</name>
</gene>
<accession>A0ABT1XFE7</accession>
<organism evidence="1 2">
    <name type="scientific">Roseomonas populi</name>
    <dbReference type="NCBI Taxonomy" id="3121582"/>
    <lineage>
        <taxon>Bacteria</taxon>
        <taxon>Pseudomonadati</taxon>
        <taxon>Pseudomonadota</taxon>
        <taxon>Alphaproteobacteria</taxon>
        <taxon>Acetobacterales</taxon>
        <taxon>Roseomonadaceae</taxon>
        <taxon>Roseomonas</taxon>
    </lineage>
</organism>
<dbReference type="RefSeq" id="WP_257719507.1">
    <property type="nucleotide sequence ID" value="NZ_JANJOU010000043.1"/>
</dbReference>
<dbReference type="EMBL" id="JANJOU010000043">
    <property type="protein sequence ID" value="MCR0985862.1"/>
    <property type="molecule type" value="Genomic_DNA"/>
</dbReference>
<keyword evidence="2" id="KW-1185">Reference proteome</keyword>
<dbReference type="Proteomes" id="UP001524642">
    <property type="component" value="Unassembled WGS sequence"/>
</dbReference>